<keyword evidence="2" id="KW-1185">Reference proteome</keyword>
<comment type="caution">
    <text evidence="1">The sequence shown here is derived from an EMBL/GenBank/DDBJ whole genome shotgun (WGS) entry which is preliminary data.</text>
</comment>
<accession>A0A834UIC5</accession>
<evidence type="ECO:0000313" key="2">
    <source>
        <dbReference type="Proteomes" id="UP000600918"/>
    </source>
</evidence>
<dbReference type="Proteomes" id="UP000600918">
    <property type="component" value="Unassembled WGS sequence"/>
</dbReference>
<gene>
    <name evidence="1" type="ORF">H0235_002028</name>
</gene>
<protein>
    <submittedName>
        <fullName evidence="1">Uncharacterized protein</fullName>
    </submittedName>
</protein>
<sequence length="86" mass="10324">MAAREKRTAEKNRNFRMFRKLRLELDFTLTTTRNRLLIYVWHNNGTVTRQGPEKERLSLQGNDYELRKRQERCLRDARTSAKVKAA</sequence>
<proteinExistence type="predicted"/>
<evidence type="ECO:0000313" key="1">
    <source>
        <dbReference type="EMBL" id="KAF7439637.1"/>
    </source>
</evidence>
<dbReference type="AlphaFoldDB" id="A0A834UIC5"/>
<organism evidence="1 2">
    <name type="scientific">Vespula pensylvanica</name>
    <name type="common">Western yellow jacket</name>
    <name type="synonym">Wasp</name>
    <dbReference type="NCBI Taxonomy" id="30213"/>
    <lineage>
        <taxon>Eukaryota</taxon>
        <taxon>Metazoa</taxon>
        <taxon>Ecdysozoa</taxon>
        <taxon>Arthropoda</taxon>
        <taxon>Hexapoda</taxon>
        <taxon>Insecta</taxon>
        <taxon>Pterygota</taxon>
        <taxon>Neoptera</taxon>
        <taxon>Endopterygota</taxon>
        <taxon>Hymenoptera</taxon>
        <taxon>Apocrita</taxon>
        <taxon>Aculeata</taxon>
        <taxon>Vespoidea</taxon>
        <taxon>Vespidae</taxon>
        <taxon>Vespinae</taxon>
        <taxon>Vespula</taxon>
    </lineage>
</organism>
<dbReference type="EMBL" id="JACSDY010000001">
    <property type="protein sequence ID" value="KAF7439637.1"/>
    <property type="molecule type" value="Genomic_DNA"/>
</dbReference>
<name>A0A834UIC5_VESPE</name>
<reference evidence="1" key="1">
    <citation type="journal article" date="2020" name="G3 (Bethesda)">
        <title>High-Quality Assemblies for Three Invasive Social Wasps from the &lt;i&gt;Vespula&lt;/i&gt; Genus.</title>
        <authorList>
            <person name="Harrop T.W.R."/>
            <person name="Guhlin J."/>
            <person name="McLaughlin G.M."/>
            <person name="Permina E."/>
            <person name="Stockwell P."/>
            <person name="Gilligan J."/>
            <person name="Le Lec M.F."/>
            <person name="Gruber M.A.M."/>
            <person name="Quinn O."/>
            <person name="Lovegrove M."/>
            <person name="Duncan E.J."/>
            <person name="Remnant E.J."/>
            <person name="Van Eeckhoven J."/>
            <person name="Graham B."/>
            <person name="Knapp R.A."/>
            <person name="Langford K.W."/>
            <person name="Kronenberg Z."/>
            <person name="Press M.O."/>
            <person name="Eacker S.M."/>
            <person name="Wilson-Rankin E.E."/>
            <person name="Purcell J."/>
            <person name="Lester P.J."/>
            <person name="Dearden P.K."/>
        </authorList>
    </citation>
    <scope>NUCLEOTIDE SEQUENCE</scope>
    <source>
        <strain evidence="1">Volc-1</strain>
    </source>
</reference>